<organism evidence="1 2">
    <name type="scientific">Floridaenema evergladense BLCC-F167</name>
    <dbReference type="NCBI Taxonomy" id="3153639"/>
    <lineage>
        <taxon>Bacteria</taxon>
        <taxon>Bacillati</taxon>
        <taxon>Cyanobacteriota</taxon>
        <taxon>Cyanophyceae</taxon>
        <taxon>Oscillatoriophycideae</taxon>
        <taxon>Aerosakkonematales</taxon>
        <taxon>Aerosakkonemataceae</taxon>
        <taxon>Floridanema</taxon>
        <taxon>Floridanema evergladense</taxon>
    </lineage>
</organism>
<evidence type="ECO:0000313" key="1">
    <source>
        <dbReference type="EMBL" id="MFB2837102.1"/>
    </source>
</evidence>
<gene>
    <name evidence="1" type="ORF">ACE1CA_21465</name>
</gene>
<evidence type="ECO:0008006" key="3">
    <source>
        <dbReference type="Google" id="ProtNLM"/>
    </source>
</evidence>
<proteinExistence type="predicted"/>
<evidence type="ECO:0000313" key="2">
    <source>
        <dbReference type="Proteomes" id="UP001576780"/>
    </source>
</evidence>
<dbReference type="RefSeq" id="WP_413279459.1">
    <property type="nucleotide sequence ID" value="NZ_JBHFNT010000195.1"/>
</dbReference>
<dbReference type="EMBL" id="JBHFNT010000195">
    <property type="protein sequence ID" value="MFB2837102.1"/>
    <property type="molecule type" value="Genomic_DNA"/>
</dbReference>
<keyword evidence="2" id="KW-1185">Reference proteome</keyword>
<dbReference type="Proteomes" id="UP001576780">
    <property type="component" value="Unassembled WGS sequence"/>
</dbReference>
<dbReference type="InterPro" id="IPR029060">
    <property type="entry name" value="PIN-like_dom_sf"/>
</dbReference>
<comment type="caution">
    <text evidence="1">The sequence shown here is derived from an EMBL/GenBank/DDBJ whole genome shotgun (WGS) entry which is preliminary data.</text>
</comment>
<dbReference type="SUPFAM" id="SSF88723">
    <property type="entry name" value="PIN domain-like"/>
    <property type="match status" value="1"/>
</dbReference>
<accession>A0ABV4WPV2</accession>
<sequence length="80" mass="9103">MILCDAGVLFCLVDRTQPQHNAYRDAVTRLAKPFVTTWSCLTEAMYLDISTPMTLEELQKQALKLPISDRHQLIFSFVGT</sequence>
<reference evidence="1 2" key="1">
    <citation type="submission" date="2024-09" db="EMBL/GenBank/DDBJ databases">
        <title>Floridaenema gen nov. (Aerosakkonemataceae, Aerosakkonematales ord. nov., Cyanobacteria) from benthic tropical and subtropical fresh waters, with the description of four new species.</title>
        <authorList>
            <person name="Moretto J.A."/>
            <person name="Berthold D.E."/>
            <person name="Lefler F.W."/>
            <person name="Huang I.-S."/>
            <person name="Laughinghouse H. IV."/>
        </authorList>
    </citation>
    <scope>NUCLEOTIDE SEQUENCE [LARGE SCALE GENOMIC DNA]</scope>
    <source>
        <strain evidence="1 2">BLCC-F167</strain>
    </source>
</reference>
<protein>
    <recommendedName>
        <fullName evidence="3">PIN domain-containing protein</fullName>
    </recommendedName>
</protein>
<name>A0ABV4WPV2_9CYAN</name>